<sequence>MRCPRIKSRIELLAYKIYLRNNMIRVRAVDPGRRCSRRRSPGLSATRKLR</sequence>
<dbReference type="Proteomes" id="UP000061569">
    <property type="component" value="Chromosome"/>
</dbReference>
<organism evidence="1 2">
    <name type="scientific">Lysobacter enzymogenes</name>
    <dbReference type="NCBI Taxonomy" id="69"/>
    <lineage>
        <taxon>Bacteria</taxon>
        <taxon>Pseudomonadati</taxon>
        <taxon>Pseudomonadota</taxon>
        <taxon>Gammaproteobacteria</taxon>
        <taxon>Lysobacterales</taxon>
        <taxon>Lysobacteraceae</taxon>
        <taxon>Lysobacter</taxon>
    </lineage>
</organism>
<gene>
    <name evidence="1" type="ORF">GLE_2651</name>
</gene>
<name>A0A0S2DID2_LYSEN</name>
<protein>
    <submittedName>
        <fullName evidence="1">Uncharacterized protein</fullName>
    </submittedName>
</protein>
<proteinExistence type="predicted"/>
<evidence type="ECO:0000313" key="2">
    <source>
        <dbReference type="Proteomes" id="UP000061569"/>
    </source>
</evidence>
<dbReference type="AlphaFoldDB" id="A0A0S2DID2"/>
<dbReference type="EMBL" id="CP013140">
    <property type="protein sequence ID" value="ALN57999.1"/>
    <property type="molecule type" value="Genomic_DNA"/>
</dbReference>
<accession>A0A0S2DID2</accession>
<evidence type="ECO:0000313" key="1">
    <source>
        <dbReference type="EMBL" id="ALN57999.1"/>
    </source>
</evidence>
<reference evidence="1 2" key="1">
    <citation type="submission" date="2015-11" db="EMBL/GenBank/DDBJ databases">
        <title>Genome sequences of Lysobacter enzymogenes strain C3 and Lysobacter antibioticus ATCC 29479.</title>
        <authorList>
            <person name="Kobayashi D.Y."/>
        </authorList>
    </citation>
    <scope>NUCLEOTIDE SEQUENCE [LARGE SCALE GENOMIC DNA]</scope>
    <source>
        <strain evidence="1 2">C3</strain>
    </source>
</reference>
<dbReference type="STRING" id="69.GLE_2651"/>
<dbReference type="KEGG" id="lez:GLE_2651"/>